<evidence type="ECO:0000313" key="3">
    <source>
        <dbReference type="Proteomes" id="UP000025061"/>
    </source>
</evidence>
<dbReference type="Gene3D" id="3.40.50.410">
    <property type="entry name" value="von Willebrand factor, type A domain"/>
    <property type="match status" value="1"/>
</dbReference>
<dbReference type="Proteomes" id="UP000025061">
    <property type="component" value="Unassembled WGS sequence"/>
</dbReference>
<dbReference type="InterPro" id="IPR036465">
    <property type="entry name" value="vWFA_dom_sf"/>
</dbReference>
<dbReference type="CDD" id="cd00198">
    <property type="entry name" value="vWFA"/>
    <property type="match status" value="1"/>
</dbReference>
<dbReference type="PATRIC" id="fig|1280951.3.peg.2810"/>
<dbReference type="AlphaFoldDB" id="A0A059FH05"/>
<evidence type="ECO:0000313" key="2">
    <source>
        <dbReference type="EMBL" id="KCZ89920.1"/>
    </source>
</evidence>
<protein>
    <submittedName>
        <fullName evidence="2">Uncharacterized protein</fullName>
    </submittedName>
</protein>
<keyword evidence="1" id="KW-0732">Signal</keyword>
<keyword evidence="3" id="KW-1185">Reference proteome</keyword>
<comment type="caution">
    <text evidence="2">The sequence shown here is derived from an EMBL/GenBank/DDBJ whole genome shotgun (WGS) entry which is preliminary data.</text>
</comment>
<proteinExistence type="predicted"/>
<evidence type="ECO:0000256" key="1">
    <source>
        <dbReference type="SAM" id="SignalP"/>
    </source>
</evidence>
<dbReference type="EMBL" id="ARYI01000013">
    <property type="protein sequence ID" value="KCZ89920.1"/>
    <property type="molecule type" value="Genomic_DNA"/>
</dbReference>
<sequence length="253" mass="26788">MKLIHSIIAIAAGAALAATASAKVVPIKPPKEDTVQSYILLDRTGSMSNIWDEALSSVNAYADSFAADAPGAEIAGADIKTSVTVAVFDYQDGMQFDVLRDKVDPSTWKTITNDEANPRGMTPLFDAIGKIITRAEADNPEKAVIVIMTDGLENSSKEFTKEGAKAALDRAEARGWEVIFLGAEFASFNDAEAVGMSSSKTMAVGQGRMESSMDSLAQKARAYGKGAAPAVEFNAEDRAAADEEGVKERQGNN</sequence>
<gene>
    <name evidence="2" type="ORF">HHI_13950</name>
</gene>
<dbReference type="OrthoDB" id="9790144at2"/>
<name>A0A059FH05_9PROT</name>
<dbReference type="RefSeq" id="WP_011648107.1">
    <property type="nucleotide sequence ID" value="NZ_ARYI01000013.1"/>
</dbReference>
<feature type="chain" id="PRO_5001572365" evidence="1">
    <location>
        <begin position="18"/>
        <end position="253"/>
    </location>
</feature>
<organism evidence="2 3">
    <name type="scientific">Hyphomonas hirschiana VP5</name>
    <dbReference type="NCBI Taxonomy" id="1280951"/>
    <lineage>
        <taxon>Bacteria</taxon>
        <taxon>Pseudomonadati</taxon>
        <taxon>Pseudomonadota</taxon>
        <taxon>Alphaproteobacteria</taxon>
        <taxon>Hyphomonadales</taxon>
        <taxon>Hyphomonadaceae</taxon>
        <taxon>Hyphomonas</taxon>
    </lineage>
</organism>
<dbReference type="SUPFAM" id="SSF53300">
    <property type="entry name" value="vWA-like"/>
    <property type="match status" value="1"/>
</dbReference>
<accession>A0A059FH05</accession>
<reference evidence="2 3" key="1">
    <citation type="submission" date="2013-04" db="EMBL/GenBank/DDBJ databases">
        <title>Hyphomonas hirschiana VP5 Genome Sequencing.</title>
        <authorList>
            <person name="Lai Q."/>
            <person name="Shao Z."/>
        </authorList>
    </citation>
    <scope>NUCLEOTIDE SEQUENCE [LARGE SCALE GENOMIC DNA]</scope>
    <source>
        <strain evidence="2 3">VP5</strain>
    </source>
</reference>
<feature type="signal peptide" evidence="1">
    <location>
        <begin position="1"/>
        <end position="17"/>
    </location>
</feature>